<proteinExistence type="predicted"/>
<keyword evidence="2" id="KW-0472">Membrane</keyword>
<feature type="transmembrane region" description="Helical" evidence="2">
    <location>
        <begin position="52"/>
        <end position="74"/>
    </location>
</feature>
<dbReference type="Proteomes" id="UP000198923">
    <property type="component" value="Unassembled WGS sequence"/>
</dbReference>
<keyword evidence="4" id="KW-1185">Reference proteome</keyword>
<reference evidence="3 4" key="1">
    <citation type="submission" date="2016-10" db="EMBL/GenBank/DDBJ databases">
        <authorList>
            <person name="de Groot N.N."/>
        </authorList>
    </citation>
    <scope>NUCLEOTIDE SEQUENCE [LARGE SCALE GENOMIC DNA]</scope>
    <source>
        <strain evidence="3 4">CPCC 201354</strain>
    </source>
</reference>
<dbReference type="Pfam" id="PF19560">
    <property type="entry name" value="DUF6082"/>
    <property type="match status" value="1"/>
</dbReference>
<accession>A0A1G7VZ71</accession>
<evidence type="ECO:0000313" key="3">
    <source>
        <dbReference type="EMBL" id="SDG65076.1"/>
    </source>
</evidence>
<keyword evidence="2" id="KW-0812">Transmembrane</keyword>
<evidence type="ECO:0000313" key="4">
    <source>
        <dbReference type="Proteomes" id="UP000198923"/>
    </source>
</evidence>
<evidence type="ECO:0000256" key="2">
    <source>
        <dbReference type="SAM" id="Phobius"/>
    </source>
</evidence>
<feature type="coiled-coil region" evidence="1">
    <location>
        <begin position="79"/>
        <end position="106"/>
    </location>
</feature>
<name>A0A1G7VZ71_9ACTN</name>
<dbReference type="InterPro" id="IPR045728">
    <property type="entry name" value="DUF6082"/>
</dbReference>
<gene>
    <name evidence="3" type="ORF">SAMN05421505_106125</name>
</gene>
<dbReference type="STRING" id="504805.SAMN05421505_106125"/>
<sequence>MKKQTSLLPRAMLWISAATLLVLVWLISPIALGTLFDAAPRTLEQRGSIGESFGAVSALFSALTLFGMIVTLAIQRKDLAGQREELAYQREELQHTRQELKKAADAGIRALHVEILKLSIEHPHLTPVWPRWPDATIEEEQQYLYANLIVAHQEMLYEQGVFGRDDVEAVFRHLFESEIIYRFWTHARKTRAKVTPKETSTWSFFETVESVYRTV</sequence>
<keyword evidence="2" id="KW-1133">Transmembrane helix</keyword>
<keyword evidence="1" id="KW-0175">Coiled coil</keyword>
<organism evidence="3 4">
    <name type="scientific">Sinosporangium album</name>
    <dbReference type="NCBI Taxonomy" id="504805"/>
    <lineage>
        <taxon>Bacteria</taxon>
        <taxon>Bacillati</taxon>
        <taxon>Actinomycetota</taxon>
        <taxon>Actinomycetes</taxon>
        <taxon>Streptosporangiales</taxon>
        <taxon>Streptosporangiaceae</taxon>
        <taxon>Sinosporangium</taxon>
    </lineage>
</organism>
<evidence type="ECO:0000256" key="1">
    <source>
        <dbReference type="SAM" id="Coils"/>
    </source>
</evidence>
<dbReference type="OrthoDB" id="3297248at2"/>
<dbReference type="EMBL" id="FNCN01000006">
    <property type="protein sequence ID" value="SDG65076.1"/>
    <property type="molecule type" value="Genomic_DNA"/>
</dbReference>
<dbReference type="AlphaFoldDB" id="A0A1G7VZ71"/>
<dbReference type="RefSeq" id="WP_093169805.1">
    <property type="nucleotide sequence ID" value="NZ_FNCN01000006.1"/>
</dbReference>
<protein>
    <submittedName>
        <fullName evidence="3">Uncharacterized protein</fullName>
    </submittedName>
</protein>
<feature type="transmembrane region" description="Helical" evidence="2">
    <location>
        <begin position="12"/>
        <end position="32"/>
    </location>
</feature>